<reference evidence="1 2" key="1">
    <citation type="submission" date="2011-08" db="EMBL/GenBank/DDBJ databases">
        <authorList>
            <person name="Liu Z.J."/>
            <person name="Shi F.L."/>
            <person name="Lu J.Q."/>
            <person name="Li M."/>
            <person name="Wang Z.L."/>
        </authorList>
    </citation>
    <scope>NUCLEOTIDE SEQUENCE [LARGE SCALE GENOMIC DNA]</scope>
    <source>
        <strain evidence="1 2">USNM 41457</strain>
    </source>
</reference>
<comment type="caution">
    <text evidence="1">The sequence shown here is derived from an EMBL/GenBank/DDBJ whole genome shotgun (WGS) entry which is preliminary data.</text>
</comment>
<dbReference type="EMBL" id="AFBI03000037">
    <property type="protein sequence ID" value="EJW03434.1"/>
    <property type="molecule type" value="Genomic_DNA"/>
</dbReference>
<accession>J9D7D2</accession>
<name>J9D7D2_EDHAE</name>
<gene>
    <name evidence="1" type="ORF">EDEG_02199</name>
</gene>
<dbReference type="AlphaFoldDB" id="J9D7D2"/>
<dbReference type="VEuPathDB" id="MicrosporidiaDB:EDEG_02199"/>
<protein>
    <submittedName>
        <fullName evidence="1">Uncharacterized protein</fullName>
    </submittedName>
</protein>
<keyword evidence="2" id="KW-1185">Reference proteome</keyword>
<reference evidence="2" key="2">
    <citation type="submission" date="2015-07" db="EMBL/GenBank/DDBJ databases">
        <title>Contrasting host-pathogen interactions and genome evolution in two generalist and specialist microsporidian pathogens of mosquitoes.</title>
        <authorList>
            <consortium name="The Broad Institute Genomics Platform"/>
            <consortium name="The Broad Institute Genome Sequencing Center for Infectious Disease"/>
            <person name="Cuomo C.A."/>
            <person name="Sanscrainte N.D."/>
            <person name="Goldberg J.M."/>
            <person name="Heiman D."/>
            <person name="Young S."/>
            <person name="Zeng Q."/>
            <person name="Becnel J.J."/>
            <person name="Birren B.W."/>
        </authorList>
    </citation>
    <scope>NUCLEOTIDE SEQUENCE [LARGE SCALE GENOMIC DNA]</scope>
    <source>
        <strain evidence="2">USNM 41457</strain>
    </source>
</reference>
<evidence type="ECO:0000313" key="2">
    <source>
        <dbReference type="Proteomes" id="UP000003163"/>
    </source>
</evidence>
<dbReference type="InParanoid" id="J9D7D2"/>
<proteinExistence type="predicted"/>
<organism evidence="1 2">
    <name type="scientific">Edhazardia aedis (strain USNM 41457)</name>
    <name type="common">Microsporidian parasite</name>
    <dbReference type="NCBI Taxonomy" id="1003232"/>
    <lineage>
        <taxon>Eukaryota</taxon>
        <taxon>Fungi</taxon>
        <taxon>Fungi incertae sedis</taxon>
        <taxon>Microsporidia</taxon>
        <taxon>Edhazardia</taxon>
    </lineage>
</organism>
<evidence type="ECO:0000313" key="1">
    <source>
        <dbReference type="EMBL" id="EJW03434.1"/>
    </source>
</evidence>
<dbReference type="Proteomes" id="UP000003163">
    <property type="component" value="Unassembled WGS sequence"/>
</dbReference>
<sequence length="304" mass="36078">MRLPLILMHSVSFFNTSRTRNNSMFSKNPGIDFMTKYLSNKRAVNYHLLYEYREKCANENANYCSKSLFFIFEDAIKNEITSLNKLTEHIMIVRKEIENKINELFETYDAVFIDKELINSRVKGIFDLIQLIHENFVTDLMKNHEEKKEIIQNTINNFCFFFKNTLIFSAYSDFLNLFKLVNASILNFQSTEKKFVYYSFNYLSILKNLISNELNGIFRTNFYISKTLTDTTIISGKNLYQIFNFSLIDIILIHRPREAEIYEKITNNFQYEVEKNIKTFKKIVLTLLHKSIVGLNQQSQKFLI</sequence>
<dbReference type="HOGENOM" id="CLU_918368_0_0_1"/>